<name>A0A0B7C2X1_9EUPU</name>
<sequence length="67" mass="7687">MTTCPKDASQPTEQSAKIYINTPVNQHSNLTSDKSNSSDNIQPHTHMYQINTKLLLRVTFRSTQNYF</sequence>
<dbReference type="AlphaFoldDB" id="A0A0B7C2X1"/>
<feature type="non-terminal residue" evidence="1">
    <location>
        <position position="67"/>
    </location>
</feature>
<reference evidence="1" key="1">
    <citation type="submission" date="2014-12" db="EMBL/GenBank/DDBJ databases">
        <title>Insight into the proteome of Arion vulgaris.</title>
        <authorList>
            <person name="Aradska J."/>
            <person name="Bulat T."/>
            <person name="Smidak R."/>
            <person name="Sarate P."/>
            <person name="Gangsoo J."/>
            <person name="Sialana F."/>
            <person name="Bilban M."/>
            <person name="Lubec G."/>
        </authorList>
    </citation>
    <scope>NUCLEOTIDE SEQUENCE</scope>
    <source>
        <tissue evidence="1">Skin</tissue>
    </source>
</reference>
<gene>
    <name evidence="1" type="primary">ORF219622</name>
</gene>
<dbReference type="EMBL" id="HACG01051924">
    <property type="protein sequence ID" value="CEK98795.1"/>
    <property type="molecule type" value="Transcribed_RNA"/>
</dbReference>
<protein>
    <submittedName>
        <fullName evidence="1">Uncharacterized protein</fullName>
    </submittedName>
</protein>
<proteinExistence type="predicted"/>
<evidence type="ECO:0000313" key="1">
    <source>
        <dbReference type="EMBL" id="CEK98795.1"/>
    </source>
</evidence>
<organism evidence="1">
    <name type="scientific">Arion vulgaris</name>
    <dbReference type="NCBI Taxonomy" id="1028688"/>
    <lineage>
        <taxon>Eukaryota</taxon>
        <taxon>Metazoa</taxon>
        <taxon>Spiralia</taxon>
        <taxon>Lophotrochozoa</taxon>
        <taxon>Mollusca</taxon>
        <taxon>Gastropoda</taxon>
        <taxon>Heterobranchia</taxon>
        <taxon>Euthyneura</taxon>
        <taxon>Panpulmonata</taxon>
        <taxon>Eupulmonata</taxon>
        <taxon>Stylommatophora</taxon>
        <taxon>Helicina</taxon>
        <taxon>Arionoidea</taxon>
        <taxon>Arionidae</taxon>
        <taxon>Arion</taxon>
    </lineage>
</organism>
<accession>A0A0B7C2X1</accession>